<comment type="similarity">
    <text evidence="1 6">Belongs to the GMC oxidoreductase family.</text>
</comment>
<keyword evidence="10" id="KW-1185">Reference proteome</keyword>
<dbReference type="AlphaFoldDB" id="A0A0G2EJM2"/>
<dbReference type="GO" id="GO:0016614">
    <property type="term" value="F:oxidoreductase activity, acting on CH-OH group of donors"/>
    <property type="evidence" value="ECO:0007669"/>
    <property type="project" value="InterPro"/>
</dbReference>
<dbReference type="PROSITE" id="PS00623">
    <property type="entry name" value="GMC_OXRED_1"/>
    <property type="match status" value="1"/>
</dbReference>
<evidence type="ECO:0000256" key="5">
    <source>
        <dbReference type="PIRSR" id="PIRSR000137-2"/>
    </source>
</evidence>
<evidence type="ECO:0000256" key="7">
    <source>
        <dbReference type="SAM" id="SignalP"/>
    </source>
</evidence>
<dbReference type="InterPro" id="IPR053208">
    <property type="entry name" value="GMC_Oxidoreductase_CD"/>
</dbReference>
<dbReference type="SUPFAM" id="SSF54373">
    <property type="entry name" value="FAD-linked reductases, C-terminal domain"/>
    <property type="match status" value="1"/>
</dbReference>
<name>A0A0G2EJM2_PHACM</name>
<dbReference type="EMBL" id="LCWF01000071">
    <property type="protein sequence ID" value="KKY23022.1"/>
    <property type="molecule type" value="Genomic_DNA"/>
</dbReference>
<comment type="cofactor">
    <cofactor evidence="5">
        <name>FAD</name>
        <dbReference type="ChEBI" id="CHEBI:57692"/>
    </cofactor>
</comment>
<gene>
    <name evidence="9" type="ORF">UCRPC4_g03028</name>
</gene>
<dbReference type="Pfam" id="PF01494">
    <property type="entry name" value="FAD_binding_3"/>
    <property type="match status" value="1"/>
</dbReference>
<evidence type="ECO:0000313" key="9">
    <source>
        <dbReference type="EMBL" id="KKY23022.1"/>
    </source>
</evidence>
<reference evidence="9 10" key="1">
    <citation type="submission" date="2015-05" db="EMBL/GenBank/DDBJ databases">
        <title>Distinctive expansion of gene families associated with plant cell wall degradation and secondary metabolism in the genomes of grapevine trunk pathogens.</title>
        <authorList>
            <person name="Lawrence D.P."/>
            <person name="Travadon R."/>
            <person name="Rolshausen P.E."/>
            <person name="Baumgartner K."/>
        </authorList>
    </citation>
    <scope>NUCLEOTIDE SEQUENCE [LARGE SCALE GENOMIC DNA]</scope>
    <source>
        <strain evidence="9">UCRPC4</strain>
    </source>
</reference>
<dbReference type="InterPro" id="IPR002938">
    <property type="entry name" value="FAD-bd"/>
</dbReference>
<proteinExistence type="inferred from homology"/>
<feature type="binding site" evidence="5">
    <location>
        <position position="250"/>
    </location>
    <ligand>
        <name>FAD</name>
        <dbReference type="ChEBI" id="CHEBI:57692"/>
    </ligand>
</feature>
<evidence type="ECO:0000256" key="1">
    <source>
        <dbReference type="ARBA" id="ARBA00010790"/>
    </source>
</evidence>
<dbReference type="Gene3D" id="3.30.410.10">
    <property type="entry name" value="Cholesterol Oxidase, domain 2"/>
    <property type="match status" value="1"/>
</dbReference>
<comment type="caution">
    <text evidence="9">The sequence shown here is derived from an EMBL/GenBank/DDBJ whole genome shotgun (WGS) entry which is preliminary data.</text>
</comment>
<dbReference type="PIRSF" id="PIRSF000137">
    <property type="entry name" value="Alcohol_oxidase"/>
    <property type="match status" value="1"/>
</dbReference>
<evidence type="ECO:0000256" key="6">
    <source>
        <dbReference type="RuleBase" id="RU003968"/>
    </source>
</evidence>
<dbReference type="SUPFAM" id="SSF51905">
    <property type="entry name" value="FAD/NAD(P)-binding domain"/>
    <property type="match status" value="1"/>
</dbReference>
<dbReference type="Gene3D" id="3.50.50.60">
    <property type="entry name" value="FAD/NAD(P)-binding domain"/>
    <property type="match status" value="1"/>
</dbReference>
<evidence type="ECO:0000256" key="3">
    <source>
        <dbReference type="ARBA" id="ARBA00022827"/>
    </source>
</evidence>
<dbReference type="GO" id="GO:0071949">
    <property type="term" value="F:FAD binding"/>
    <property type="evidence" value="ECO:0007669"/>
    <property type="project" value="InterPro"/>
</dbReference>
<dbReference type="PRINTS" id="PR00411">
    <property type="entry name" value="PNDRDTASEI"/>
</dbReference>
<dbReference type="InterPro" id="IPR012132">
    <property type="entry name" value="GMC_OxRdtase"/>
</dbReference>
<evidence type="ECO:0000256" key="2">
    <source>
        <dbReference type="ARBA" id="ARBA00022630"/>
    </source>
</evidence>
<dbReference type="InterPro" id="IPR007867">
    <property type="entry name" value="GMC_OxRtase_C"/>
</dbReference>
<reference evidence="9 10" key="2">
    <citation type="submission" date="2015-05" db="EMBL/GenBank/DDBJ databases">
        <authorList>
            <person name="Morales-Cruz A."/>
            <person name="Amrine K.C."/>
            <person name="Cantu D."/>
        </authorList>
    </citation>
    <scope>NUCLEOTIDE SEQUENCE [LARGE SCALE GENOMIC DNA]</scope>
    <source>
        <strain evidence="9">UCRPC4</strain>
    </source>
</reference>
<evidence type="ECO:0000313" key="10">
    <source>
        <dbReference type="Proteomes" id="UP000053317"/>
    </source>
</evidence>
<dbReference type="PANTHER" id="PTHR47190:SF1">
    <property type="entry name" value="GLUCOSE-METHANOL-CHOLINE OXIDOREDUCTASE N-TERMINAL DOMAIN-CONTAINING PROTEIN"/>
    <property type="match status" value="1"/>
</dbReference>
<dbReference type="InterPro" id="IPR000172">
    <property type="entry name" value="GMC_OxRdtase_N"/>
</dbReference>
<feature type="domain" description="Glucose-methanol-choline oxidoreductase N-terminal" evidence="8">
    <location>
        <begin position="120"/>
        <end position="143"/>
    </location>
</feature>
<keyword evidence="2 6" id="KW-0285">Flavoprotein</keyword>
<dbReference type="InterPro" id="IPR036188">
    <property type="entry name" value="FAD/NAD-bd_sf"/>
</dbReference>
<accession>A0A0G2EJM2</accession>
<dbReference type="PANTHER" id="PTHR47190">
    <property type="entry name" value="DEHYDROGENASE, PUTATIVE-RELATED"/>
    <property type="match status" value="1"/>
</dbReference>
<evidence type="ECO:0000256" key="4">
    <source>
        <dbReference type="ARBA" id="ARBA00023002"/>
    </source>
</evidence>
<dbReference type="Pfam" id="PF00732">
    <property type="entry name" value="GMC_oxred_N"/>
    <property type="match status" value="1"/>
</dbReference>
<dbReference type="Proteomes" id="UP000053317">
    <property type="component" value="Unassembled WGS sequence"/>
</dbReference>
<keyword evidence="7" id="KW-0732">Signal</keyword>
<dbReference type="OrthoDB" id="413885at2759"/>
<evidence type="ECO:0000259" key="8">
    <source>
        <dbReference type="PROSITE" id="PS00623"/>
    </source>
</evidence>
<feature type="binding site" evidence="5">
    <location>
        <begin position="543"/>
        <end position="544"/>
    </location>
    <ligand>
        <name>FAD</name>
        <dbReference type="ChEBI" id="CHEBI:57692"/>
    </ligand>
</feature>
<keyword evidence="3 5" id="KW-0274">FAD</keyword>
<keyword evidence="4" id="KW-0560">Oxidoreductase</keyword>
<feature type="chain" id="PRO_5002543625" evidence="7">
    <location>
        <begin position="24"/>
        <end position="562"/>
    </location>
</feature>
<dbReference type="Pfam" id="PF05199">
    <property type="entry name" value="GMC_oxred_C"/>
    <property type="match status" value="1"/>
</dbReference>
<organism evidence="9 10">
    <name type="scientific">Phaeomoniella chlamydospora</name>
    <name type="common">Phaeoacremonium chlamydosporum</name>
    <dbReference type="NCBI Taxonomy" id="158046"/>
    <lineage>
        <taxon>Eukaryota</taxon>
        <taxon>Fungi</taxon>
        <taxon>Dikarya</taxon>
        <taxon>Ascomycota</taxon>
        <taxon>Pezizomycotina</taxon>
        <taxon>Eurotiomycetes</taxon>
        <taxon>Chaetothyriomycetidae</taxon>
        <taxon>Phaeomoniellales</taxon>
        <taxon>Phaeomoniellaceae</taxon>
        <taxon>Phaeomoniella</taxon>
    </lineage>
</organism>
<feature type="signal peptide" evidence="7">
    <location>
        <begin position="1"/>
        <end position="23"/>
    </location>
</feature>
<sequence length="562" mass="60075">MIFLTGLTYFALLLLSLVKTSVQIPIAADAKDWTLQEWDVIVVGAGPAGIIVADRLSEVGKKTLLLERGGKSYGIVGGTEKPSWLDGTDLSRVDVPGLYKSIFSEPTNLTCGSNVDAYGGCTIGGSSAINAGLFFQPPASDWDTFHPDGWKAADVQNATQKLYARQASVVSYSENQQFYLQSGYEAARTWLVNGAGFSDVTINDQPDEKYQVFGRPAFDYANGQRGGPVTTYLQSALQRSNFLLHSNVLVRRVIRSGPKATSVLASVNGSDIEIKLSCSGRVILSCGAIQSPQILMNSAIGDPSTLSKLQQADLLGNMSPSTWINNTAVGNGLFDNPNTFIELSAPTISSYTYNYTPSSSDQDLYLLNRSGPYTFASQTSVFWTYVNHTDGSPPAGIQGTIDSSGFGAFSSNQTITLNIYGTSGLLSTGKVILSSNLLTAGPSASLLYSDPASRDATDISNAIFSLFQTLPSDLTPLNIPRNATADEIKEYITTPSNYAVGEVNHWSSSCRLGECVDTNTTVIGMENLHVVDASILNPLTVNPQFGVMVAAERAVELITSLL</sequence>
<protein>
    <submittedName>
        <fullName evidence="9">Putative cellobiose dehydrogenase</fullName>
    </submittedName>
</protein>